<accession>A0A9E7FZC7</accession>
<proteinExistence type="predicted"/>
<name>A0A9E7FZC7_9LILI</name>
<dbReference type="EMBL" id="CP097507">
    <property type="protein sequence ID" value="URE05294.1"/>
    <property type="molecule type" value="Genomic_DNA"/>
</dbReference>
<gene>
    <name evidence="2" type="ORF">MUK42_09133</name>
</gene>
<keyword evidence="3" id="KW-1185">Reference proteome</keyword>
<dbReference type="OrthoDB" id="330772at2759"/>
<sequence>MDIHELFIGNNTPSPLLAALALSSPCGSDIPEVFAAATTLPAAPVSQSVPEDLPTVLDGEEVREDLGAEDSKEEDPRVEASVVTNGERDEHKASYLRSNGVGFRKDGISRTRMTDFDMALPEPTPSESKLIQDANLVNRN</sequence>
<protein>
    <submittedName>
        <fullName evidence="2">Uncharacterized protein</fullName>
    </submittedName>
</protein>
<organism evidence="2 3">
    <name type="scientific">Musa troglodytarum</name>
    <name type="common">fe'i banana</name>
    <dbReference type="NCBI Taxonomy" id="320322"/>
    <lineage>
        <taxon>Eukaryota</taxon>
        <taxon>Viridiplantae</taxon>
        <taxon>Streptophyta</taxon>
        <taxon>Embryophyta</taxon>
        <taxon>Tracheophyta</taxon>
        <taxon>Spermatophyta</taxon>
        <taxon>Magnoliopsida</taxon>
        <taxon>Liliopsida</taxon>
        <taxon>Zingiberales</taxon>
        <taxon>Musaceae</taxon>
        <taxon>Musa</taxon>
    </lineage>
</organism>
<reference evidence="2" key="1">
    <citation type="submission" date="2022-05" db="EMBL/GenBank/DDBJ databases">
        <title>The Musa troglodytarum L. genome provides insights into the mechanism of non-climacteric behaviour and enrichment of carotenoids.</title>
        <authorList>
            <person name="Wang J."/>
        </authorList>
    </citation>
    <scope>NUCLEOTIDE SEQUENCE</scope>
    <source>
        <tissue evidence="2">Leaf</tissue>
    </source>
</reference>
<feature type="region of interest" description="Disordered" evidence="1">
    <location>
        <begin position="117"/>
        <end position="140"/>
    </location>
</feature>
<dbReference type="AlphaFoldDB" id="A0A9E7FZC7"/>
<evidence type="ECO:0000313" key="2">
    <source>
        <dbReference type="EMBL" id="URE05294.1"/>
    </source>
</evidence>
<feature type="region of interest" description="Disordered" evidence="1">
    <location>
        <begin position="42"/>
        <end position="95"/>
    </location>
</feature>
<evidence type="ECO:0000256" key="1">
    <source>
        <dbReference type="SAM" id="MobiDB-lite"/>
    </source>
</evidence>
<dbReference type="Proteomes" id="UP001055439">
    <property type="component" value="Chromosome 5"/>
</dbReference>
<feature type="compositionally biased region" description="Basic and acidic residues" evidence="1">
    <location>
        <begin position="64"/>
        <end position="78"/>
    </location>
</feature>
<evidence type="ECO:0000313" key="3">
    <source>
        <dbReference type="Proteomes" id="UP001055439"/>
    </source>
</evidence>
<feature type="compositionally biased region" description="Polar residues" evidence="1">
    <location>
        <begin position="125"/>
        <end position="140"/>
    </location>
</feature>